<evidence type="ECO:0000313" key="11">
    <source>
        <dbReference type="EMBL" id="ALL15226.1"/>
    </source>
</evidence>
<dbReference type="Gene3D" id="3.30.1380.10">
    <property type="match status" value="1"/>
</dbReference>
<feature type="active site" description="Proton donor/acceptor" evidence="9">
    <location>
        <position position="191"/>
    </location>
</feature>
<evidence type="ECO:0000256" key="8">
    <source>
        <dbReference type="ARBA" id="ARBA00023316"/>
    </source>
</evidence>
<comment type="catalytic activity">
    <reaction evidence="1 9 10">
        <text>D-alanyl-D-alanine + H2O = 2 D-alanine</text>
        <dbReference type="Rhea" id="RHEA:20661"/>
        <dbReference type="ChEBI" id="CHEBI:15377"/>
        <dbReference type="ChEBI" id="CHEBI:57416"/>
        <dbReference type="ChEBI" id="CHEBI:57822"/>
        <dbReference type="EC" id="3.4.13.22"/>
    </reaction>
</comment>
<dbReference type="PANTHER" id="PTHR43126:SF1">
    <property type="entry name" value="D-ALANYL-D-ALANINE DIPEPTIDASE"/>
    <property type="match status" value="1"/>
</dbReference>
<organism evidence="11 12">
    <name type="scientific">Caulobacter henricii</name>
    <dbReference type="NCBI Taxonomy" id="69395"/>
    <lineage>
        <taxon>Bacteria</taxon>
        <taxon>Pseudomonadati</taxon>
        <taxon>Pseudomonadota</taxon>
        <taxon>Alphaproteobacteria</taxon>
        <taxon>Caulobacterales</taxon>
        <taxon>Caulobacteraceae</taxon>
        <taxon>Caulobacter</taxon>
    </lineage>
</organism>
<keyword evidence="12" id="KW-1185">Reference proteome</keyword>
<feature type="binding site" evidence="9">
    <location>
        <position position="194"/>
    </location>
    <ligand>
        <name>Zn(2+)</name>
        <dbReference type="ChEBI" id="CHEBI:29105"/>
        <note>catalytic</note>
    </ligand>
</feature>
<dbReference type="KEGG" id="chq:AQ619_06085"/>
<dbReference type="PIRSF" id="PIRSF026671">
    <property type="entry name" value="AA_dipeptidase"/>
    <property type="match status" value="1"/>
</dbReference>
<feature type="site" description="Transition state stabilizer" evidence="9">
    <location>
        <position position="97"/>
    </location>
</feature>
<comment type="function">
    <text evidence="9 10">Catalyzes hydrolysis of the D-alanyl-D-alanine dipeptide.</text>
</comment>
<keyword evidence="7 9" id="KW-0482">Metalloprotease</keyword>
<evidence type="ECO:0000256" key="10">
    <source>
        <dbReference type="PIRNR" id="PIRNR026671"/>
    </source>
</evidence>
<keyword evidence="5 9" id="KW-0862">Zinc</keyword>
<dbReference type="HAMAP" id="MF_01924">
    <property type="entry name" value="A_A_dipeptidase"/>
    <property type="match status" value="1"/>
</dbReference>
<dbReference type="Proteomes" id="UP000056905">
    <property type="component" value="Chromosome"/>
</dbReference>
<evidence type="ECO:0000256" key="2">
    <source>
        <dbReference type="ARBA" id="ARBA00022670"/>
    </source>
</evidence>
<dbReference type="PANTHER" id="PTHR43126">
    <property type="entry name" value="D-ALANYL-D-ALANINE DIPEPTIDASE"/>
    <property type="match status" value="1"/>
</dbReference>
<name>A0A0N7JI52_9CAUL</name>
<keyword evidence="6 9" id="KW-0224">Dipeptidase</keyword>
<dbReference type="CDD" id="cd14840">
    <property type="entry name" value="D-Ala-D-Ala_dipeptidase_Aad"/>
    <property type="match status" value="1"/>
</dbReference>
<reference evidence="11 12" key="1">
    <citation type="submission" date="2015-10" db="EMBL/GenBank/DDBJ databases">
        <title>Conservation of the essential genome among Caulobacter and Brevundimonas species.</title>
        <authorList>
            <person name="Scott D."/>
            <person name="Ely B."/>
        </authorList>
    </citation>
    <scope>NUCLEOTIDE SEQUENCE [LARGE SCALE GENOMIC DNA]</scope>
    <source>
        <strain evidence="11 12">CB4</strain>
    </source>
</reference>
<evidence type="ECO:0000256" key="1">
    <source>
        <dbReference type="ARBA" id="ARBA00001362"/>
    </source>
</evidence>
<dbReference type="GO" id="GO:0071555">
    <property type="term" value="P:cell wall organization"/>
    <property type="evidence" value="ECO:0007669"/>
    <property type="project" value="UniProtKB-KW"/>
</dbReference>
<evidence type="ECO:0000256" key="9">
    <source>
        <dbReference type="HAMAP-Rule" id="MF_01924"/>
    </source>
</evidence>
<sequence length="217" mass="24552">MRRGVRADPVTLRTRALAATPPVETADHRPADLVDLAGLDPTIRFDIRYAGRNNFMGLKLYERPAAYLQRPAAEALGRVHRALATKGYGLLIHDAYRPWFVTWMFWEATPAESHSFVADPAKGSRHNRGCAVDLTLYDLKTGKVVEMPGRYDEMSARSYADFVGGTTAQRARRQILREAMAAEGFEVLPEEWWHFDYKDWRSYGIGTRTFTALASGR</sequence>
<dbReference type="Pfam" id="PF01427">
    <property type="entry name" value="Peptidase_M15"/>
    <property type="match status" value="1"/>
</dbReference>
<feature type="binding site" evidence="9">
    <location>
        <position position="126"/>
    </location>
    <ligand>
        <name>Zn(2+)</name>
        <dbReference type="ChEBI" id="CHEBI:29105"/>
        <note>catalytic</note>
    </ligand>
</feature>
<evidence type="ECO:0000256" key="6">
    <source>
        <dbReference type="ARBA" id="ARBA00022997"/>
    </source>
</evidence>
<evidence type="ECO:0000256" key="4">
    <source>
        <dbReference type="ARBA" id="ARBA00022801"/>
    </source>
</evidence>
<dbReference type="GO" id="GO:0006508">
    <property type="term" value="P:proteolysis"/>
    <property type="evidence" value="ECO:0007669"/>
    <property type="project" value="UniProtKB-KW"/>
</dbReference>
<keyword evidence="8 10" id="KW-0961">Cell wall biogenesis/degradation</keyword>
<dbReference type="SUPFAM" id="SSF55166">
    <property type="entry name" value="Hedgehog/DD-peptidase"/>
    <property type="match status" value="1"/>
</dbReference>
<dbReference type="EC" id="3.4.13.22" evidence="9 10"/>
<keyword evidence="2 9" id="KW-0645">Protease</keyword>
<comment type="cofactor">
    <cofactor evidence="9">
        <name>Zn(2+)</name>
        <dbReference type="ChEBI" id="CHEBI:29105"/>
    </cofactor>
    <text evidence="9">Binds 1 zinc ion per subunit.</text>
</comment>
<feature type="binding site" evidence="9">
    <location>
        <position position="133"/>
    </location>
    <ligand>
        <name>Zn(2+)</name>
        <dbReference type="ChEBI" id="CHEBI:29105"/>
        <note>catalytic</note>
    </ligand>
</feature>
<dbReference type="InterPro" id="IPR009045">
    <property type="entry name" value="Zn_M74/Hedgehog-like"/>
</dbReference>
<dbReference type="AlphaFoldDB" id="A0A0N7JI52"/>
<comment type="similarity">
    <text evidence="9 10">Belongs to the peptidase M15D family.</text>
</comment>
<evidence type="ECO:0000256" key="7">
    <source>
        <dbReference type="ARBA" id="ARBA00023049"/>
    </source>
</evidence>
<evidence type="ECO:0000313" key="12">
    <source>
        <dbReference type="Proteomes" id="UP000056905"/>
    </source>
</evidence>
<evidence type="ECO:0000256" key="3">
    <source>
        <dbReference type="ARBA" id="ARBA00022723"/>
    </source>
</evidence>
<accession>A0A0N7JI52</accession>
<dbReference type="InterPro" id="IPR000755">
    <property type="entry name" value="A_A_dipeptidase"/>
</dbReference>
<keyword evidence="4 9" id="KW-0378">Hydrolase</keyword>
<dbReference type="GO" id="GO:0160237">
    <property type="term" value="F:D-Ala-D-Ala dipeptidase activity"/>
    <property type="evidence" value="ECO:0007669"/>
    <property type="project" value="UniProtKB-EC"/>
</dbReference>
<dbReference type="EMBL" id="CP013002">
    <property type="protein sequence ID" value="ALL15226.1"/>
    <property type="molecule type" value="Genomic_DNA"/>
</dbReference>
<proteinExistence type="inferred from homology"/>
<protein>
    <recommendedName>
        <fullName evidence="9 10">D-alanyl-D-alanine dipeptidase</fullName>
        <shortName evidence="9 10">D-Ala-D-Ala dipeptidase</shortName>
        <ecNumber evidence="9 10">3.4.13.22</ecNumber>
    </recommendedName>
</protein>
<dbReference type="GO" id="GO:0008237">
    <property type="term" value="F:metallopeptidase activity"/>
    <property type="evidence" value="ECO:0007669"/>
    <property type="project" value="UniProtKB-KW"/>
</dbReference>
<dbReference type="GO" id="GO:0008270">
    <property type="term" value="F:zinc ion binding"/>
    <property type="evidence" value="ECO:0007669"/>
    <property type="project" value="UniProtKB-UniRule"/>
</dbReference>
<gene>
    <name evidence="9" type="primary">ddpX</name>
    <name evidence="11" type="ORF">AQ619_06085</name>
</gene>
<evidence type="ECO:0000256" key="5">
    <source>
        <dbReference type="ARBA" id="ARBA00022833"/>
    </source>
</evidence>
<keyword evidence="3 9" id="KW-0479">Metal-binding</keyword>